<dbReference type="InterPro" id="IPR038726">
    <property type="entry name" value="PDDEXK_AddAB-type"/>
</dbReference>
<dbReference type="PROSITE" id="PS51217">
    <property type="entry name" value="UVRD_HELICASE_CTER"/>
    <property type="match status" value="1"/>
</dbReference>
<dbReference type="PANTHER" id="PTHR30591">
    <property type="entry name" value="RECBCD ENZYME SUBUNIT RECC"/>
    <property type="match status" value="1"/>
</dbReference>
<dbReference type="InterPro" id="IPR049035">
    <property type="entry name" value="ADDB_N"/>
</dbReference>
<evidence type="ECO:0000256" key="12">
    <source>
        <dbReference type="ARBA" id="ARBA00023125"/>
    </source>
</evidence>
<comment type="subunit">
    <text evidence="14">Heterodimer of AddA and AddB.</text>
</comment>
<dbReference type="Gene3D" id="3.40.50.300">
    <property type="entry name" value="P-loop containing nucleotide triphosphate hydrolases"/>
    <property type="match status" value="3"/>
</dbReference>
<feature type="binding site" evidence="14">
    <location>
        <position position="1108"/>
    </location>
    <ligand>
        <name>[4Fe-4S] cluster</name>
        <dbReference type="ChEBI" id="CHEBI:49883"/>
    </ligand>
</feature>
<proteinExistence type="inferred from homology"/>
<dbReference type="Proteomes" id="UP000002730">
    <property type="component" value="Chromosome"/>
</dbReference>
<dbReference type="InterPro" id="IPR014017">
    <property type="entry name" value="DNA_helicase_UvrD-like_C"/>
</dbReference>
<feature type="binding site" evidence="14">
    <location>
        <position position="1114"/>
    </location>
    <ligand>
        <name>[4Fe-4S] cluster</name>
        <dbReference type="ChEBI" id="CHEBI:49883"/>
    </ligand>
</feature>
<keyword evidence="17" id="KW-1185">Reference proteome</keyword>
<keyword evidence="7 14" id="KW-0347">Helicase</keyword>
<dbReference type="GO" id="GO:0051539">
    <property type="term" value="F:4 iron, 4 sulfur cluster binding"/>
    <property type="evidence" value="ECO:0007669"/>
    <property type="project" value="UniProtKB-KW"/>
</dbReference>
<dbReference type="GO" id="GO:0000724">
    <property type="term" value="P:double-strand break repair via homologous recombination"/>
    <property type="evidence" value="ECO:0007669"/>
    <property type="project" value="UniProtKB-UniRule"/>
</dbReference>
<comment type="miscellaneous">
    <text evidence="14">Despite having conserved helicase domains, this subunit does not have helicase activity.</text>
</comment>
<feature type="binding site" evidence="14">
    <location>
        <position position="1105"/>
    </location>
    <ligand>
        <name>[4Fe-4S] cluster</name>
        <dbReference type="ChEBI" id="CHEBI:49883"/>
    </ligand>
</feature>
<comment type="cofactor">
    <cofactor evidence="14">
        <name>Mg(2+)</name>
        <dbReference type="ChEBI" id="CHEBI:18420"/>
    </cofactor>
</comment>
<dbReference type="GO" id="GO:0004386">
    <property type="term" value="F:helicase activity"/>
    <property type="evidence" value="ECO:0007669"/>
    <property type="project" value="UniProtKB-KW"/>
</dbReference>
<keyword evidence="1 14" id="KW-0004">4Fe-4S</keyword>
<evidence type="ECO:0000256" key="6">
    <source>
        <dbReference type="ARBA" id="ARBA00022801"/>
    </source>
</evidence>
<dbReference type="OrthoDB" id="9758506at2"/>
<gene>
    <name evidence="14" type="primary">addB</name>
    <name evidence="16" type="ordered locus">Clocel_1807</name>
</gene>
<sequence>MLKFILGRSGSGKSCSIFEEIKKILIKDKNQKIFMIVPDQFYFTAEKNLLEFLGEELCDKVDVLTFKKLGYRVFDQVGGVSKKHLDDAGRSMLLYKILEENKKELKYFSTISNQKGFVSILGDIVSELKNYDITTETLKELYSKIEDNKGLKDKLYDISLIYEKLRAAMEEKYLDLEDELSILYGKLDEYRDINNAYVYFDEFSSFTTLQYNIIEKILLKAKVLSISLIHSSQYIKSNSDGKIESYSNEGDVFSVTSKTINKLIDIARKINSPLEYKEIEYKKIKRFNNQELIHLEKNLYAYPHEEYEEKTKKINININVNSFNEIEEVAKGILEAVRDRDFRYRDIAVVTRNLDSYDEMIKAIFNEYNIPYFIDKKKEIESNKLIVFLKSALEIISKNWSEEAVFKYLKSDLTSLSREQVDLLENYALANGIRGKRKWTKETWDYDFPKELSGGKEKEEILEEINELKAQVVNPLLKLYDISISKAKVKEISKIIFQFLQQVGAFEKIENWIQGFRTEGKQLLANEYSQIWNLIIETLDMLVEVLGDAEMSLEEYEKILSIGFEENKMGLIPATIDQVLVGSVERSKTNGVKILYIIGVNDGVFPRSVSDEGILNDEDRTVLMENGITLASTTRAAAFEEQFLVYETFTAASDEIIISYPIADFEGKALRPSILVSRLKNIFKKITIKSDILDVVSMEKVTLPMPTFNQMISAIRAKMEGAEISEYWSEVYKWYHDQEEYKLLKDRIMRGFYYSNQGVIKNKEKIKKLYGEDYSVSRFETYVNCPFSYFVNYGLKAKERKLYNLTTLDKGTFLHNVIENFCISVIKEHASFENIDEDFCQQFSDKVLKETLKIDNSVLNSSNRYQYMANRLKKVLVRTLITITRQINNSDFKPISFEAEFDDNREFRPIEISLKDGTKAKIKGKIDRIDILKKDDELYIRIIDYKSSSKTINLKDVYYGAQLQLLVYLDAILSYEEEEKHEKSMPGAIFYYKIENPIVSKKQKLSDEEIEEAITENLKLKGLILRDSEIAKAMDKELKEGEGSKIIPVTLKKDGQLKESTSIATKEEFDILRNHVKKKLKEILENMINGDISIAPRKQKERTSCDYCKYSTVCQFDTTFYDNGYKKEENLRESEIWARLKEECGNFEEHRD</sequence>
<dbReference type="Gene3D" id="6.10.140.1030">
    <property type="match status" value="1"/>
</dbReference>
<evidence type="ECO:0000256" key="4">
    <source>
        <dbReference type="ARBA" id="ARBA00022741"/>
    </source>
</evidence>
<accession>D9SL35</accession>
<feature type="binding site" evidence="14">
    <location>
        <position position="785"/>
    </location>
    <ligand>
        <name>[4Fe-4S] cluster</name>
        <dbReference type="ChEBI" id="CHEBI:49883"/>
    </ligand>
</feature>
<dbReference type="GO" id="GO:0003690">
    <property type="term" value="F:double-stranded DNA binding"/>
    <property type="evidence" value="ECO:0007669"/>
    <property type="project" value="UniProtKB-UniRule"/>
</dbReference>
<keyword evidence="9 14" id="KW-0067">ATP-binding</keyword>
<dbReference type="SUPFAM" id="SSF52540">
    <property type="entry name" value="P-loop containing nucleoside triphosphate hydrolases"/>
    <property type="match status" value="2"/>
</dbReference>
<dbReference type="KEGG" id="ccb:Clocel_1807"/>
<evidence type="ECO:0000313" key="17">
    <source>
        <dbReference type="Proteomes" id="UP000002730"/>
    </source>
</evidence>
<comment type="similarity">
    <text evidence="14">Belongs to the helicase family. AddB/RexB type 1 subfamily.</text>
</comment>
<evidence type="ECO:0000256" key="8">
    <source>
        <dbReference type="ARBA" id="ARBA00022839"/>
    </source>
</evidence>
<dbReference type="EC" id="3.1.-.-" evidence="14"/>
<keyword evidence="2 14" id="KW-0540">Nuclease</keyword>
<evidence type="ECO:0000256" key="3">
    <source>
        <dbReference type="ARBA" id="ARBA00022723"/>
    </source>
</evidence>
<dbReference type="PANTHER" id="PTHR30591:SF1">
    <property type="entry name" value="RECBCD ENZYME SUBUNIT RECC"/>
    <property type="match status" value="1"/>
</dbReference>
<evidence type="ECO:0000256" key="10">
    <source>
        <dbReference type="ARBA" id="ARBA00023004"/>
    </source>
</evidence>
<keyword evidence="11 14" id="KW-0411">Iron-sulfur</keyword>
<dbReference type="Pfam" id="PF12705">
    <property type="entry name" value="PDDEXK_1"/>
    <property type="match status" value="1"/>
</dbReference>
<evidence type="ECO:0000256" key="2">
    <source>
        <dbReference type="ARBA" id="ARBA00022722"/>
    </source>
</evidence>
<dbReference type="GO" id="GO:0046872">
    <property type="term" value="F:metal ion binding"/>
    <property type="evidence" value="ECO:0007669"/>
    <property type="project" value="UniProtKB-KW"/>
</dbReference>
<keyword evidence="3 14" id="KW-0479">Metal-binding</keyword>
<dbReference type="InterPro" id="IPR014140">
    <property type="entry name" value="DNA_helicase_suAddB"/>
</dbReference>
<evidence type="ECO:0000256" key="7">
    <source>
        <dbReference type="ARBA" id="ARBA00022806"/>
    </source>
</evidence>
<dbReference type="GO" id="GO:0008409">
    <property type="term" value="F:5'-3' exonuclease activity"/>
    <property type="evidence" value="ECO:0007669"/>
    <property type="project" value="UniProtKB-UniRule"/>
</dbReference>
<evidence type="ECO:0000256" key="11">
    <source>
        <dbReference type="ARBA" id="ARBA00023014"/>
    </source>
</evidence>
<comment type="function">
    <text evidence="14">The heterodimer acts as both an ATP-dependent DNA helicase and an ATP-dependent, dual-direction single-stranded exonuclease. Recognizes the chi site generating a DNA molecule suitable for the initiation of homologous recombination. The AddB subunit has 5' -&gt; 3' nuclease activity but not helicase activity.</text>
</comment>
<dbReference type="eggNOG" id="COG3857">
    <property type="taxonomic scope" value="Bacteria"/>
</dbReference>
<comment type="cofactor">
    <cofactor evidence="14">
        <name>[4Fe-4S] cluster</name>
        <dbReference type="ChEBI" id="CHEBI:49883"/>
    </cofactor>
    <text evidence="14">Binds 1 [4Fe-4S] cluster.</text>
</comment>
<evidence type="ECO:0000256" key="9">
    <source>
        <dbReference type="ARBA" id="ARBA00022840"/>
    </source>
</evidence>
<keyword evidence="4 14" id="KW-0547">Nucleotide-binding</keyword>
<dbReference type="HOGENOM" id="CLU_007838_0_0_9"/>
<keyword evidence="6 14" id="KW-0378">Hydrolase</keyword>
<evidence type="ECO:0000259" key="15">
    <source>
        <dbReference type="PROSITE" id="PS51217"/>
    </source>
</evidence>
<evidence type="ECO:0000256" key="1">
    <source>
        <dbReference type="ARBA" id="ARBA00022485"/>
    </source>
</evidence>
<protein>
    <recommendedName>
        <fullName evidence="14">ATP-dependent helicase/deoxyribonuclease subunit B</fullName>
        <ecNumber evidence="14">3.1.-.-</ecNumber>
    </recommendedName>
    <alternativeName>
        <fullName evidence="14">ATP-dependent helicase/nuclease subunit AddB</fullName>
    </alternativeName>
</protein>
<dbReference type="RefSeq" id="WP_010077235.1">
    <property type="nucleotide sequence ID" value="NC_014393.1"/>
</dbReference>
<keyword evidence="13 14" id="KW-0234">DNA repair</keyword>
<dbReference type="InterPro" id="IPR027417">
    <property type="entry name" value="P-loop_NTPase"/>
</dbReference>
<evidence type="ECO:0000256" key="13">
    <source>
        <dbReference type="ARBA" id="ARBA00023204"/>
    </source>
</evidence>
<dbReference type="HAMAP" id="MF_01452">
    <property type="entry name" value="AddB_type1"/>
    <property type="match status" value="1"/>
</dbReference>
<dbReference type="InterPro" id="IPR011604">
    <property type="entry name" value="PDDEXK-like_dom_sf"/>
</dbReference>
<keyword evidence="10 14" id="KW-0408">Iron</keyword>
<dbReference type="NCBIfam" id="TIGR02773">
    <property type="entry name" value="addB_Gpos"/>
    <property type="match status" value="1"/>
</dbReference>
<feature type="domain" description="UvrD-like helicase C-terminal" evidence="15">
    <location>
        <begin position="282"/>
        <end position="589"/>
    </location>
</feature>
<dbReference type="Pfam" id="PF21445">
    <property type="entry name" value="ADDB_N"/>
    <property type="match status" value="1"/>
</dbReference>
<dbReference type="STRING" id="573061.Clocel_1807"/>
<name>D9SL35_CLOC7</name>
<evidence type="ECO:0000313" key="16">
    <source>
        <dbReference type="EMBL" id="ADL51551.1"/>
    </source>
</evidence>
<reference evidence="16 17" key="1">
    <citation type="submission" date="2010-08" db="EMBL/GenBank/DDBJ databases">
        <title>Complete sequence of Clostridium cellulovorans 743B.</title>
        <authorList>
            <consortium name="US DOE Joint Genome Institute"/>
            <person name="Lucas S."/>
            <person name="Copeland A."/>
            <person name="Lapidus A."/>
            <person name="Cheng J.-F."/>
            <person name="Bruce D."/>
            <person name="Goodwin L."/>
            <person name="Pitluck S."/>
            <person name="Chertkov O."/>
            <person name="Detter J.C."/>
            <person name="Han C."/>
            <person name="Tapia R."/>
            <person name="Land M."/>
            <person name="Hauser L."/>
            <person name="Chang Y.-J."/>
            <person name="Jeffries C."/>
            <person name="Kyrpides N."/>
            <person name="Ivanova N."/>
            <person name="Mikhailova N."/>
            <person name="Hemme C.L."/>
            <person name="Woyke T."/>
        </authorList>
    </citation>
    <scope>NUCLEOTIDE SEQUENCE [LARGE SCALE GENOMIC DNA]</scope>
    <source>
        <strain evidence="17">ATCC 35296 / DSM 3052 / OCM 3 / 743B</strain>
    </source>
</reference>
<organism evidence="16 17">
    <name type="scientific">Clostridium cellulovorans (strain ATCC 35296 / DSM 3052 / OCM 3 / 743B)</name>
    <dbReference type="NCBI Taxonomy" id="573061"/>
    <lineage>
        <taxon>Bacteria</taxon>
        <taxon>Bacillati</taxon>
        <taxon>Bacillota</taxon>
        <taxon>Clostridia</taxon>
        <taxon>Eubacteriales</taxon>
        <taxon>Clostridiaceae</taxon>
        <taxon>Clostridium</taxon>
    </lineage>
</organism>
<dbReference type="GO" id="GO:0005524">
    <property type="term" value="F:ATP binding"/>
    <property type="evidence" value="ECO:0007669"/>
    <property type="project" value="UniProtKB-UniRule"/>
</dbReference>
<keyword evidence="12 14" id="KW-0238">DNA-binding</keyword>
<keyword evidence="5 14" id="KW-0227">DNA damage</keyword>
<dbReference type="Gene3D" id="3.90.320.10">
    <property type="match status" value="1"/>
</dbReference>
<evidence type="ECO:0000256" key="14">
    <source>
        <dbReference type="HAMAP-Rule" id="MF_01452"/>
    </source>
</evidence>
<evidence type="ECO:0000256" key="5">
    <source>
        <dbReference type="ARBA" id="ARBA00022763"/>
    </source>
</evidence>
<dbReference type="EMBL" id="CP002160">
    <property type="protein sequence ID" value="ADL51551.1"/>
    <property type="molecule type" value="Genomic_DNA"/>
</dbReference>
<dbReference type="AlphaFoldDB" id="D9SL35"/>
<keyword evidence="8 14" id="KW-0269">Exonuclease</keyword>